<accession>A0ABP5SJA6</accession>
<comment type="similarity">
    <text evidence="1">Belongs to the SMP-30/CGR1 family.</text>
</comment>
<dbReference type="PANTHER" id="PTHR47572:SF4">
    <property type="entry name" value="LACTONASE DRP35"/>
    <property type="match status" value="1"/>
</dbReference>
<evidence type="ECO:0000256" key="1">
    <source>
        <dbReference type="ARBA" id="ARBA00008853"/>
    </source>
</evidence>
<keyword evidence="2" id="KW-0378">Hydrolase</keyword>
<feature type="domain" description="SMP-30/Gluconolactonase/LRE-like region" evidence="3">
    <location>
        <begin position="12"/>
        <end position="234"/>
    </location>
</feature>
<dbReference type="InterPro" id="IPR051262">
    <property type="entry name" value="SMP-30/CGR1_Lactonase"/>
</dbReference>
<protein>
    <submittedName>
        <fullName evidence="4">SMP-30/gluconolactonase/LRE family protein</fullName>
    </submittedName>
</protein>
<dbReference type="EMBL" id="BAAARV010000007">
    <property type="protein sequence ID" value="GAA2332570.1"/>
    <property type="molecule type" value="Genomic_DNA"/>
</dbReference>
<keyword evidence="5" id="KW-1185">Reference proteome</keyword>
<dbReference type="RefSeq" id="WP_344611179.1">
    <property type="nucleotide sequence ID" value="NZ_BAAARV010000007.1"/>
</dbReference>
<evidence type="ECO:0000313" key="5">
    <source>
        <dbReference type="Proteomes" id="UP001501444"/>
    </source>
</evidence>
<dbReference type="InterPro" id="IPR013658">
    <property type="entry name" value="SGL"/>
</dbReference>
<proteinExistence type="inferred from homology"/>
<evidence type="ECO:0000256" key="2">
    <source>
        <dbReference type="ARBA" id="ARBA00022801"/>
    </source>
</evidence>
<dbReference type="InterPro" id="IPR011042">
    <property type="entry name" value="6-blade_b-propeller_TolB-like"/>
</dbReference>
<dbReference type="Proteomes" id="UP001501444">
    <property type="component" value="Unassembled WGS sequence"/>
</dbReference>
<evidence type="ECO:0000259" key="3">
    <source>
        <dbReference type="Pfam" id="PF08450"/>
    </source>
</evidence>
<dbReference type="SUPFAM" id="SSF63829">
    <property type="entry name" value="Calcium-dependent phosphotriesterase"/>
    <property type="match status" value="1"/>
</dbReference>
<organism evidence="4 5">
    <name type="scientific">Dactylosporangium salmoneum</name>
    <dbReference type="NCBI Taxonomy" id="53361"/>
    <lineage>
        <taxon>Bacteria</taxon>
        <taxon>Bacillati</taxon>
        <taxon>Actinomycetota</taxon>
        <taxon>Actinomycetes</taxon>
        <taxon>Micromonosporales</taxon>
        <taxon>Micromonosporaceae</taxon>
        <taxon>Dactylosporangium</taxon>
    </lineage>
</organism>
<dbReference type="PANTHER" id="PTHR47572">
    <property type="entry name" value="LIPOPROTEIN-RELATED"/>
    <property type="match status" value="1"/>
</dbReference>
<gene>
    <name evidence="4" type="ORF">GCM10010170_011600</name>
</gene>
<comment type="caution">
    <text evidence="4">The sequence shown here is derived from an EMBL/GenBank/DDBJ whole genome shotgun (WGS) entry which is preliminary data.</text>
</comment>
<dbReference type="Gene3D" id="2.120.10.30">
    <property type="entry name" value="TolB, C-terminal domain"/>
    <property type="match status" value="1"/>
</dbReference>
<sequence>MTDTLLSGLGIPESARWRDGRIWLADWGAGEILAIKPGGPAEVMARLDALPICFDWLPDGRLLVVDGSGRRLLRQEPGGELTAVADLRAVADAPWNEIAVDARGNAYVNSIGFDFPGEEFRPGLVALVTADGDVRQVAGDLMFPNGMVVAGGDLVVAESYAGQLTAFTIGPGGELTGRRVLASVPDSAPDGICLDAGFIWYADVPNRRCVRVSPQGAVDRVVETPDGSFSCAVGDGTLFALTAGWGPQGPVPDSGKVLAVPL</sequence>
<name>A0ABP5SJA6_9ACTN</name>
<dbReference type="Pfam" id="PF08450">
    <property type="entry name" value="SGL"/>
    <property type="match status" value="1"/>
</dbReference>
<reference evidence="5" key="1">
    <citation type="journal article" date="2019" name="Int. J. Syst. Evol. Microbiol.">
        <title>The Global Catalogue of Microorganisms (GCM) 10K type strain sequencing project: providing services to taxonomists for standard genome sequencing and annotation.</title>
        <authorList>
            <consortium name="The Broad Institute Genomics Platform"/>
            <consortium name="The Broad Institute Genome Sequencing Center for Infectious Disease"/>
            <person name="Wu L."/>
            <person name="Ma J."/>
        </authorList>
    </citation>
    <scope>NUCLEOTIDE SEQUENCE [LARGE SCALE GENOMIC DNA]</scope>
    <source>
        <strain evidence="5">JCM 3272</strain>
    </source>
</reference>
<evidence type="ECO:0000313" key="4">
    <source>
        <dbReference type="EMBL" id="GAA2332570.1"/>
    </source>
</evidence>